<keyword evidence="2" id="KW-1185">Reference proteome</keyword>
<evidence type="ECO:0000313" key="1">
    <source>
        <dbReference type="EMBL" id="MBE9022097.1"/>
    </source>
</evidence>
<gene>
    <name evidence="1" type="ORF">IQ276_06515</name>
</gene>
<dbReference type="Proteomes" id="UP000622533">
    <property type="component" value="Unassembled WGS sequence"/>
</dbReference>
<dbReference type="RefSeq" id="WP_193914582.1">
    <property type="nucleotide sequence ID" value="NZ_JADEXS020000001.1"/>
</dbReference>
<dbReference type="EMBL" id="JADEXS010000058">
    <property type="protein sequence ID" value="MBE9022097.1"/>
    <property type="molecule type" value="Genomic_DNA"/>
</dbReference>
<reference evidence="1" key="1">
    <citation type="submission" date="2020-10" db="EMBL/GenBank/DDBJ databases">
        <authorList>
            <person name="Castelo-Branco R."/>
            <person name="Eusebio N."/>
            <person name="Adriana R."/>
            <person name="Vieira A."/>
            <person name="Brugerolle De Fraissinette N."/>
            <person name="Rezende De Castro R."/>
            <person name="Schneider M.P."/>
            <person name="Vasconcelos V."/>
            <person name="Leao P.N."/>
        </authorList>
    </citation>
    <scope>NUCLEOTIDE SEQUENCE</scope>
    <source>
        <strain evidence="1">LEGE 12446</strain>
    </source>
</reference>
<dbReference type="AlphaFoldDB" id="A0A8J7CZR6"/>
<accession>A0A8J7CZR6</accession>
<organism evidence="1 2">
    <name type="scientific">Desmonostoc muscorum LEGE 12446</name>
    <dbReference type="NCBI Taxonomy" id="1828758"/>
    <lineage>
        <taxon>Bacteria</taxon>
        <taxon>Bacillati</taxon>
        <taxon>Cyanobacteriota</taxon>
        <taxon>Cyanophyceae</taxon>
        <taxon>Nostocales</taxon>
        <taxon>Nostocaceae</taxon>
        <taxon>Desmonostoc</taxon>
    </lineage>
</organism>
<protein>
    <submittedName>
        <fullName evidence="1">Uncharacterized protein</fullName>
    </submittedName>
</protein>
<name>A0A8J7CZR6_DESMC</name>
<comment type="caution">
    <text evidence="1">The sequence shown here is derived from an EMBL/GenBank/DDBJ whole genome shotgun (WGS) entry which is preliminary data.</text>
</comment>
<evidence type="ECO:0000313" key="2">
    <source>
        <dbReference type="Proteomes" id="UP000622533"/>
    </source>
</evidence>
<proteinExistence type="predicted"/>
<sequence length="68" mass="7984">MPRPQRDLKLGYSDRVTTRCNNREFTLTRQEYSWEASNPEIVDVAEKFIFANCYNPQVAGMIFRGHSQ</sequence>